<evidence type="ECO:0000256" key="5">
    <source>
        <dbReference type="SAM" id="MobiDB-lite"/>
    </source>
</evidence>
<dbReference type="eggNOG" id="COG1309">
    <property type="taxonomic scope" value="Bacteria"/>
</dbReference>
<dbReference type="InterPro" id="IPR009057">
    <property type="entry name" value="Homeodomain-like_sf"/>
</dbReference>
<evidence type="ECO:0000256" key="3">
    <source>
        <dbReference type="ARBA" id="ARBA00023163"/>
    </source>
</evidence>
<dbReference type="PROSITE" id="PS50977">
    <property type="entry name" value="HTH_TETR_2"/>
    <property type="match status" value="1"/>
</dbReference>
<evidence type="ECO:0000313" key="7">
    <source>
        <dbReference type="EMBL" id="EKF44197.1"/>
    </source>
</evidence>
<evidence type="ECO:0000259" key="6">
    <source>
        <dbReference type="PROSITE" id="PS50977"/>
    </source>
</evidence>
<evidence type="ECO:0000313" key="8">
    <source>
        <dbReference type="Proteomes" id="UP000007374"/>
    </source>
</evidence>
<dbReference type="PANTHER" id="PTHR30055">
    <property type="entry name" value="HTH-TYPE TRANSCRIPTIONAL REGULATOR RUTR"/>
    <property type="match status" value="1"/>
</dbReference>
<dbReference type="AlphaFoldDB" id="K2PSX7"/>
<dbReference type="InterPro" id="IPR001647">
    <property type="entry name" value="HTH_TetR"/>
</dbReference>
<dbReference type="GO" id="GO:0003700">
    <property type="term" value="F:DNA-binding transcription factor activity"/>
    <property type="evidence" value="ECO:0007669"/>
    <property type="project" value="TreeGrafter"/>
</dbReference>
<dbReference type="GO" id="GO:0000976">
    <property type="term" value="F:transcription cis-regulatory region binding"/>
    <property type="evidence" value="ECO:0007669"/>
    <property type="project" value="TreeGrafter"/>
</dbReference>
<dbReference type="SUPFAM" id="SSF46689">
    <property type="entry name" value="Homeodomain-like"/>
    <property type="match status" value="1"/>
</dbReference>
<organism evidence="7 8">
    <name type="scientific">Nitratireductor indicus C115</name>
    <dbReference type="NCBI Taxonomy" id="1231190"/>
    <lineage>
        <taxon>Bacteria</taxon>
        <taxon>Pseudomonadati</taxon>
        <taxon>Pseudomonadota</taxon>
        <taxon>Alphaproteobacteria</taxon>
        <taxon>Hyphomicrobiales</taxon>
        <taxon>Phyllobacteriaceae</taxon>
        <taxon>Nitratireductor</taxon>
    </lineage>
</organism>
<dbReference type="STRING" id="721133.SAMN05216176_102120"/>
<dbReference type="Gene3D" id="1.10.357.10">
    <property type="entry name" value="Tetracycline Repressor, domain 2"/>
    <property type="match status" value="1"/>
</dbReference>
<proteinExistence type="predicted"/>
<keyword evidence="1" id="KW-0805">Transcription regulation</keyword>
<dbReference type="Proteomes" id="UP000007374">
    <property type="component" value="Unassembled WGS sequence"/>
</dbReference>
<feature type="DNA-binding region" description="H-T-H motif" evidence="4">
    <location>
        <begin position="57"/>
        <end position="76"/>
    </location>
</feature>
<dbReference type="InterPro" id="IPR050109">
    <property type="entry name" value="HTH-type_TetR-like_transc_reg"/>
</dbReference>
<name>K2PSX7_9HYPH</name>
<gene>
    <name evidence="7" type="ORF">NA8A_00605</name>
</gene>
<keyword evidence="8" id="KW-1185">Reference proteome</keyword>
<reference evidence="7 8" key="1">
    <citation type="journal article" date="2012" name="J. Bacteriol.">
        <title>Genome Sequence of Nitratireductor indicus Type Strain C115.</title>
        <authorList>
            <person name="Lai Q."/>
            <person name="Li G."/>
            <person name="Yu Z."/>
            <person name="Shao Z."/>
        </authorList>
    </citation>
    <scope>NUCLEOTIDE SEQUENCE [LARGE SCALE GENOMIC DNA]</scope>
    <source>
        <strain evidence="7 8">C115</strain>
    </source>
</reference>
<feature type="compositionally biased region" description="Basic residues" evidence="5">
    <location>
        <begin position="1"/>
        <end position="10"/>
    </location>
</feature>
<dbReference type="PATRIC" id="fig|1231190.3.peg.128"/>
<dbReference type="PANTHER" id="PTHR30055:SF234">
    <property type="entry name" value="HTH-TYPE TRANSCRIPTIONAL REGULATOR BETI"/>
    <property type="match status" value="1"/>
</dbReference>
<evidence type="ECO:0000256" key="4">
    <source>
        <dbReference type="PROSITE-ProRule" id="PRU00335"/>
    </source>
</evidence>
<dbReference type="EMBL" id="AMSI01000001">
    <property type="protein sequence ID" value="EKF44197.1"/>
    <property type="molecule type" value="Genomic_DNA"/>
</dbReference>
<dbReference type="PRINTS" id="PR00455">
    <property type="entry name" value="HTHTETR"/>
</dbReference>
<evidence type="ECO:0000256" key="1">
    <source>
        <dbReference type="ARBA" id="ARBA00023015"/>
    </source>
</evidence>
<sequence length="236" mass="27198">MHFIFSKKNKSNMFSRGSNMARAPKRRSQKERSAETSARLMNATIDLLHDRGITRATTPEIARTAGVSRGALTHHFPTRETIITESIANMLHLVNEDMRRFGREFAENGGSSDEIVDYLWKVMSDRLFYVTMEYLPEARHNDEFRTQLVPVVREFHEGLDAIWTELAARTGVDPEHTRNVMNATMCCIRGMIAQTILRKDPEYYDGLLRFWKEQVRQQFPNYGGAAAKTRQKKVAV</sequence>
<keyword evidence="3" id="KW-0804">Transcription</keyword>
<feature type="domain" description="HTH tetR-type" evidence="6">
    <location>
        <begin position="34"/>
        <end position="94"/>
    </location>
</feature>
<feature type="region of interest" description="Disordered" evidence="5">
    <location>
        <begin position="1"/>
        <end position="36"/>
    </location>
</feature>
<comment type="caution">
    <text evidence="7">The sequence shown here is derived from an EMBL/GenBank/DDBJ whole genome shotgun (WGS) entry which is preliminary data.</text>
</comment>
<dbReference type="Pfam" id="PF00440">
    <property type="entry name" value="TetR_N"/>
    <property type="match status" value="1"/>
</dbReference>
<protein>
    <submittedName>
        <fullName evidence="7">Transcriptional regulator</fullName>
    </submittedName>
</protein>
<accession>K2PSX7</accession>
<keyword evidence="2 4" id="KW-0238">DNA-binding</keyword>
<evidence type="ECO:0000256" key="2">
    <source>
        <dbReference type="ARBA" id="ARBA00023125"/>
    </source>
</evidence>